<feature type="signal peptide" evidence="1">
    <location>
        <begin position="1"/>
        <end position="15"/>
    </location>
</feature>
<organism evidence="2 3">
    <name type="scientific">Chungangia koreensis</name>
    <dbReference type="NCBI Taxonomy" id="752657"/>
    <lineage>
        <taxon>Bacteria</taxon>
        <taxon>Bacillati</taxon>
        <taxon>Bacillota</taxon>
        <taxon>Bacilli</taxon>
        <taxon>Lactobacillales</taxon>
        <taxon>Chungangia</taxon>
    </lineage>
</organism>
<dbReference type="EMBL" id="JBHSEC010000020">
    <property type="protein sequence ID" value="MFC4411418.1"/>
    <property type="molecule type" value="Genomic_DNA"/>
</dbReference>
<dbReference type="RefSeq" id="WP_378156354.1">
    <property type="nucleotide sequence ID" value="NZ_JBHSEC010000020.1"/>
</dbReference>
<proteinExistence type="predicted"/>
<feature type="chain" id="PRO_5045966895" evidence="1">
    <location>
        <begin position="16"/>
        <end position="299"/>
    </location>
</feature>
<evidence type="ECO:0000256" key="1">
    <source>
        <dbReference type="SAM" id="SignalP"/>
    </source>
</evidence>
<dbReference type="PROSITE" id="PS51257">
    <property type="entry name" value="PROKAR_LIPOPROTEIN"/>
    <property type="match status" value="1"/>
</dbReference>
<protein>
    <submittedName>
        <fullName evidence="2">DUF4652 domain-containing protein</fullName>
    </submittedName>
</protein>
<comment type="caution">
    <text evidence="2">The sequence shown here is derived from an EMBL/GenBank/DDBJ whole genome shotgun (WGS) entry which is preliminary data.</text>
</comment>
<gene>
    <name evidence="2" type="ORF">ACFOZY_13395</name>
</gene>
<accession>A0ABV8X7N3</accession>
<reference evidence="3" key="1">
    <citation type="journal article" date="2019" name="Int. J. Syst. Evol. Microbiol.">
        <title>The Global Catalogue of Microorganisms (GCM) 10K type strain sequencing project: providing services to taxonomists for standard genome sequencing and annotation.</title>
        <authorList>
            <consortium name="The Broad Institute Genomics Platform"/>
            <consortium name="The Broad Institute Genome Sequencing Center for Infectious Disease"/>
            <person name="Wu L."/>
            <person name="Ma J."/>
        </authorList>
    </citation>
    <scope>NUCLEOTIDE SEQUENCE [LARGE SCALE GENOMIC DNA]</scope>
    <source>
        <strain evidence="3">CCUG 59778</strain>
    </source>
</reference>
<dbReference type="InterPro" id="IPR028102">
    <property type="entry name" value="DUF4652"/>
</dbReference>
<name>A0ABV8X7N3_9LACT</name>
<dbReference type="Proteomes" id="UP001595817">
    <property type="component" value="Unassembled WGS sequence"/>
</dbReference>
<evidence type="ECO:0000313" key="3">
    <source>
        <dbReference type="Proteomes" id="UP001595817"/>
    </source>
</evidence>
<keyword evidence="3" id="KW-1185">Reference proteome</keyword>
<dbReference type="Pfam" id="PF15525">
    <property type="entry name" value="DUF4652"/>
    <property type="match status" value="1"/>
</dbReference>
<evidence type="ECO:0000313" key="2">
    <source>
        <dbReference type="EMBL" id="MFC4411418.1"/>
    </source>
</evidence>
<sequence length="299" mass="34147">MRKLMLLLFSAFLLAACGTEGGQKSGTEKIDVVEKKEEKVEKTPLIKGFITINGTEHELILNEDNLEGIPLSEFAQQLTPIRVNPEEKVMIHIDNDPYITVHYGAEKVPVESDSFNVPYETGSYIFTIKAQWPNEEATYITVLEVPYQFKRVERETEPNDPNPWIPSPNGDKEVLLEGYGEFESVGTIVLKNVSNNTFENIELNGRQWTPKQIEWFDNDSLLMIIGYTYGTVTRGGDVYHLNLDTLELTPVIELSDREEVADFKIEGNQLIYDVFMHDEDYNDGHKETRTFDLTTISDI</sequence>
<keyword evidence="1" id="KW-0732">Signal</keyword>
<dbReference type="Gene3D" id="2.40.128.660">
    <property type="entry name" value="Uncharacterised protein PF15525, DUF4652"/>
    <property type="match status" value="1"/>
</dbReference>